<protein>
    <submittedName>
        <fullName evidence="1">Uncharacterized protein</fullName>
    </submittedName>
</protein>
<dbReference type="KEGG" id="pdj:D0907_20915"/>
<evidence type="ECO:0000313" key="1">
    <source>
        <dbReference type="EMBL" id="AXV67792.1"/>
    </source>
</evidence>
<dbReference type="AlphaFoldDB" id="A0AAD0WET0"/>
<dbReference type="GeneID" id="99507938"/>
<accession>A0AAD0WET0</accession>
<evidence type="ECO:0000313" key="2">
    <source>
        <dbReference type="Proteomes" id="UP000264605"/>
    </source>
</evidence>
<reference evidence="1 2" key="1">
    <citation type="submission" date="2018-08" db="EMBL/GenBank/DDBJ databases">
        <title>Draft genome sequence of Pseudoalteromonas donghaensis HJ51.</title>
        <authorList>
            <person name="Oh J."/>
            <person name="Roh D."/>
        </authorList>
    </citation>
    <scope>NUCLEOTIDE SEQUENCE [LARGE SCALE GENOMIC DNA]</scope>
    <source>
        <strain evidence="1 2">HJ51</strain>
        <plasmid evidence="1 2">unnamed2</plasmid>
    </source>
</reference>
<organism evidence="1 2">
    <name type="scientific">Pseudoalteromonas lipolytica</name>
    <dbReference type="NCBI Taxonomy" id="570156"/>
    <lineage>
        <taxon>Bacteria</taxon>
        <taxon>Pseudomonadati</taxon>
        <taxon>Pseudomonadota</taxon>
        <taxon>Gammaproteobacteria</taxon>
        <taxon>Alteromonadales</taxon>
        <taxon>Pseudoalteromonadaceae</taxon>
        <taxon>Pseudoalteromonas</taxon>
    </lineage>
</organism>
<dbReference type="EMBL" id="CP032092">
    <property type="protein sequence ID" value="AXV67792.1"/>
    <property type="molecule type" value="Genomic_DNA"/>
</dbReference>
<gene>
    <name evidence="1" type="ORF">D0907_20915</name>
</gene>
<keyword evidence="1" id="KW-0614">Plasmid</keyword>
<geneLocation type="plasmid" evidence="1 2">
    <name>unnamed2</name>
</geneLocation>
<proteinExistence type="predicted"/>
<dbReference type="Proteomes" id="UP000264605">
    <property type="component" value="Plasmid unnamed2"/>
</dbReference>
<dbReference type="RefSeq" id="WP_118845676.1">
    <property type="nucleotide sequence ID" value="NZ_CP032092.1"/>
</dbReference>
<sequence length="125" mass="14261">MSQDKYVSITEAARYAREKKLSSIKEWLEASEGDEFPESIPKRPPNVYGCKWSEVLAPKNSPGCGRFVEFHEACRIARTLGVETMTQFRELSKEGGRPANIPSNPNLHYKSEWKGWVHFLTGKTE</sequence>
<name>A0AAD0WET0_9GAMM</name>